<organism evidence="12 13">
    <name type="scientific">Desmophyllum pertusum</name>
    <dbReference type="NCBI Taxonomy" id="174260"/>
    <lineage>
        <taxon>Eukaryota</taxon>
        <taxon>Metazoa</taxon>
        <taxon>Cnidaria</taxon>
        <taxon>Anthozoa</taxon>
        <taxon>Hexacorallia</taxon>
        <taxon>Scleractinia</taxon>
        <taxon>Caryophylliina</taxon>
        <taxon>Caryophylliidae</taxon>
        <taxon>Desmophyllum</taxon>
    </lineage>
</organism>
<evidence type="ECO:0000313" key="12">
    <source>
        <dbReference type="EMBL" id="KAJ7391605.1"/>
    </source>
</evidence>
<dbReference type="GO" id="GO:0005813">
    <property type="term" value="C:centrosome"/>
    <property type="evidence" value="ECO:0007669"/>
    <property type="project" value="UniProtKB-SubCell"/>
</dbReference>
<dbReference type="Pfam" id="PF04130">
    <property type="entry name" value="GCP_C_terminal"/>
    <property type="match status" value="1"/>
</dbReference>
<evidence type="ECO:0000256" key="2">
    <source>
        <dbReference type="ARBA" id="ARBA00010337"/>
    </source>
</evidence>
<keyword evidence="13" id="KW-1185">Reference proteome</keyword>
<comment type="similarity">
    <text evidence="2 8">Belongs to the TUBGCP family.</text>
</comment>
<comment type="subunit">
    <text evidence="7">Component of the gamma-tubulin ring complex (gTuRC) consisting of TUBGCP2, TUBGCP3, TUBGCP4, TUBGCP5 and TUBGCP6 and gamma-tubulin TUBG1 or TUBG2. TUBGCP2, TUBGCP3, TUBGCP4, TUBGCP5 and TUBGCP6 assemble in a 5:5:2:1:1 stoichiometry; each is associated with a gamma-tubulin, thereby arranging 14 gamma-tubulins in a helical manner. Gamma-tubulin at the first position is blocked by TUBGCP3 at the last position, allowing 13 protafilaments to grow into a microtubule. The gTuRC (via TUBGCP3 and TUBGCP6) interacts with ACTB and MZT1; the interactions form a luminal bridge that stabilizes the initial structure during complex assembly. The gTuRC (via TUBGCP2) interacts with MZT2A/MZT2B and CDK5RAP2 (via CM1 motif); the interactions play a role in gTuRC activation. Interacts with ATF5; the ATF5:PCNT:polyglutamylated tubulin (PGT) tripartite unites the mother centriole and the pericentriolar material (PCM) in the centrosome.</text>
</comment>
<evidence type="ECO:0000256" key="9">
    <source>
        <dbReference type="SAM" id="MobiDB-lite"/>
    </source>
</evidence>
<dbReference type="GO" id="GO:0051011">
    <property type="term" value="F:microtubule minus-end binding"/>
    <property type="evidence" value="ECO:0007669"/>
    <property type="project" value="TreeGrafter"/>
</dbReference>
<evidence type="ECO:0000256" key="5">
    <source>
        <dbReference type="ARBA" id="ARBA00023212"/>
    </source>
</evidence>
<dbReference type="GO" id="GO:0005874">
    <property type="term" value="C:microtubule"/>
    <property type="evidence" value="ECO:0007669"/>
    <property type="project" value="UniProtKB-KW"/>
</dbReference>
<dbReference type="GO" id="GO:0043015">
    <property type="term" value="F:gamma-tubulin binding"/>
    <property type="evidence" value="ECO:0007669"/>
    <property type="project" value="InterPro"/>
</dbReference>
<keyword evidence="4 8" id="KW-0493">Microtubule</keyword>
<evidence type="ECO:0000259" key="10">
    <source>
        <dbReference type="Pfam" id="PF04130"/>
    </source>
</evidence>
<evidence type="ECO:0000256" key="1">
    <source>
        <dbReference type="ARBA" id="ARBA00004300"/>
    </source>
</evidence>
<dbReference type="PANTHER" id="PTHR19302">
    <property type="entry name" value="GAMMA TUBULIN COMPLEX PROTEIN"/>
    <property type="match status" value="1"/>
</dbReference>
<dbReference type="EMBL" id="MU825405">
    <property type="protein sequence ID" value="KAJ7391605.1"/>
    <property type="molecule type" value="Genomic_DNA"/>
</dbReference>
<dbReference type="GO" id="GO:0000930">
    <property type="term" value="C:gamma-tubulin complex"/>
    <property type="evidence" value="ECO:0007669"/>
    <property type="project" value="TreeGrafter"/>
</dbReference>
<evidence type="ECO:0000256" key="3">
    <source>
        <dbReference type="ARBA" id="ARBA00022490"/>
    </source>
</evidence>
<sequence>MSEFRIHHHVSELLSLLGASTGDGPEVYAEMLTKNLTPYVTTQVSAHAAKRKIAETSTMPRDFLKKYDELKSKNVRELDPLVYMLSRLAEDKQMLTFLDKNSKERSKARLGAVSSGAKINAVAAAEAILDNVPASGTMSQHEVNELRTKLATVTSSASQSGSTPVAVLKALREKQAKRAGNLPPTPSWVSERPYLSRDYVAGTGINQSTIPVSIGTLPLPMQELAIVEDLLFLMMGVEGKYLLVKPLKDKFSARSFTIDKTLEISLLELVQRILPVCSHYSTICRFMEAKSSFEHGLINHALCAAMRTLLKEYLILVAQLEHQFRLGQLSLQKLWFYIQPCMRTMEILSSIAVAIDKGSCKGGAVLTLLHEKTVGYTGDSKSQDLCLFLTQAACVPYFDILEQWIYKGIISDPYSEFLVAEHGSVQKEKVTEDYNDAYPLKISLHNKLIFMFVRENIPVFLEKVAHKILSTGKYLNVIRQCGQNVQCPNADEIIYTLHEREYVEKIEKAYSYASKTLLDLLMDERALMARLRSIKHYFLMDLGDFFVQFMDLAEDEMKKYMDDIMPSRLETLLELALRTSTANNDPYKDDLRVDLLPYDLITQLFRILSVAYDSRGATAYNQDPTELQISGLEAFSFDYVVKWPVSLILSKKALTKYQMLFRHLFYARHVERQLCNVWLSNKRAKRFTLNSSPWYAASFALRQRMLHFVQTYEHYMMFEVLEPSWHVMEKSLKTVTNIDGVLENHNDFLDRCLKDCMLTNLELLKVVSKLMLVCVTFTNCMQVRYFSCVIFSPAVYQSASVESQESDAPGVSPMSKKGPRPGEHERRRTTAKVVSDHVDKMISGEI</sequence>
<dbReference type="FunFam" id="1.20.120.1900:FF:000002">
    <property type="entry name" value="Gamma-tubulin complex component"/>
    <property type="match status" value="1"/>
</dbReference>
<evidence type="ECO:0000256" key="7">
    <source>
        <dbReference type="ARBA" id="ARBA00093572"/>
    </source>
</evidence>
<dbReference type="GO" id="GO:0007020">
    <property type="term" value="P:microtubule nucleation"/>
    <property type="evidence" value="ECO:0007669"/>
    <property type="project" value="InterPro"/>
</dbReference>
<dbReference type="GO" id="GO:0051321">
    <property type="term" value="P:meiotic cell cycle"/>
    <property type="evidence" value="ECO:0007669"/>
    <property type="project" value="TreeGrafter"/>
</dbReference>
<comment type="function">
    <text evidence="6">Component of the gamma-tubulin ring complex (gTuRC) which mediates microtubule nucleation. The gTuRC regulates the minus-end nucleation of alpha-beta tubulin heterodimers that grow into microtubule protafilaments, a critical step in centrosome duplication and spindle formation. Plays a role in neuronal migration.</text>
</comment>
<dbReference type="InterPro" id="IPR040457">
    <property type="entry name" value="GCP_C"/>
</dbReference>
<dbReference type="AlphaFoldDB" id="A0A9X0D9C0"/>
<keyword evidence="5 8" id="KW-0206">Cytoskeleton</keyword>
<dbReference type="GO" id="GO:0000922">
    <property type="term" value="C:spindle pole"/>
    <property type="evidence" value="ECO:0007669"/>
    <property type="project" value="InterPro"/>
</dbReference>
<protein>
    <recommendedName>
        <fullName evidence="8">Gamma-tubulin complex component</fullName>
    </recommendedName>
</protein>
<feature type="domain" description="Gamma tubulin complex component protein N-terminal" evidence="11">
    <location>
        <begin position="227"/>
        <end position="524"/>
    </location>
</feature>
<evidence type="ECO:0000256" key="8">
    <source>
        <dbReference type="RuleBase" id="RU363050"/>
    </source>
</evidence>
<proteinExistence type="inferred from homology"/>
<dbReference type="InterPro" id="IPR007259">
    <property type="entry name" value="GCP"/>
</dbReference>
<evidence type="ECO:0000256" key="4">
    <source>
        <dbReference type="ARBA" id="ARBA00022701"/>
    </source>
</evidence>
<dbReference type="InterPro" id="IPR042241">
    <property type="entry name" value="GCP_C_sf"/>
</dbReference>
<feature type="compositionally biased region" description="Basic and acidic residues" evidence="9">
    <location>
        <begin position="820"/>
        <end position="834"/>
    </location>
</feature>
<gene>
    <name evidence="12" type="primary">TUBGCP2_2</name>
    <name evidence="12" type="ORF">OS493_017302</name>
</gene>
<dbReference type="GO" id="GO:0051225">
    <property type="term" value="P:spindle assembly"/>
    <property type="evidence" value="ECO:0007669"/>
    <property type="project" value="TreeGrafter"/>
</dbReference>
<feature type="domain" description="Gamma tubulin complex component C-terminal" evidence="10">
    <location>
        <begin position="527"/>
        <end position="788"/>
    </location>
</feature>
<dbReference type="Gene3D" id="1.20.120.1900">
    <property type="entry name" value="Gamma-tubulin complex, C-terminal domain"/>
    <property type="match status" value="1"/>
</dbReference>
<evidence type="ECO:0000313" key="13">
    <source>
        <dbReference type="Proteomes" id="UP001163046"/>
    </source>
</evidence>
<dbReference type="Pfam" id="PF17681">
    <property type="entry name" value="GCP_N_terminal"/>
    <property type="match status" value="1"/>
</dbReference>
<accession>A0A9X0D9C0</accession>
<dbReference type="InterPro" id="IPR041470">
    <property type="entry name" value="GCP_N"/>
</dbReference>
<comment type="caution">
    <text evidence="12">The sequence shown here is derived from an EMBL/GenBank/DDBJ whole genome shotgun (WGS) entry which is preliminary data.</text>
</comment>
<evidence type="ECO:0000259" key="11">
    <source>
        <dbReference type="Pfam" id="PF17681"/>
    </source>
</evidence>
<dbReference type="PANTHER" id="PTHR19302:SF13">
    <property type="entry name" value="GAMMA-TUBULIN COMPLEX COMPONENT 2"/>
    <property type="match status" value="1"/>
</dbReference>
<dbReference type="GO" id="GO:0031122">
    <property type="term" value="P:cytoplasmic microtubule organization"/>
    <property type="evidence" value="ECO:0007669"/>
    <property type="project" value="TreeGrafter"/>
</dbReference>
<dbReference type="GO" id="GO:0000278">
    <property type="term" value="P:mitotic cell cycle"/>
    <property type="evidence" value="ECO:0007669"/>
    <property type="project" value="TreeGrafter"/>
</dbReference>
<name>A0A9X0D9C0_9CNID</name>
<reference evidence="12" key="1">
    <citation type="submission" date="2023-01" db="EMBL/GenBank/DDBJ databases">
        <title>Genome assembly of the deep-sea coral Lophelia pertusa.</title>
        <authorList>
            <person name="Herrera S."/>
            <person name="Cordes E."/>
        </authorList>
    </citation>
    <scope>NUCLEOTIDE SEQUENCE</scope>
    <source>
        <strain evidence="12">USNM1676648</strain>
        <tissue evidence="12">Polyp</tissue>
    </source>
</reference>
<dbReference type="Proteomes" id="UP001163046">
    <property type="component" value="Unassembled WGS sequence"/>
</dbReference>
<dbReference type="OrthoDB" id="2192946at2759"/>
<comment type="subcellular location">
    <subcellularLocation>
        <location evidence="1">Cytoplasm</location>
        <location evidence="1">Cytoskeleton</location>
        <location evidence="1">Microtubule organizing center</location>
        <location evidence="1">Centrosome</location>
    </subcellularLocation>
</comment>
<keyword evidence="3 8" id="KW-0963">Cytoplasm</keyword>
<feature type="region of interest" description="Disordered" evidence="9">
    <location>
        <begin position="805"/>
        <end position="834"/>
    </location>
</feature>
<evidence type="ECO:0000256" key="6">
    <source>
        <dbReference type="ARBA" id="ARBA00093403"/>
    </source>
</evidence>